<dbReference type="FunFam" id="2.60.40.1180:FF:000001">
    <property type="entry name" value="Maltase-glucoamylase, intestinal"/>
    <property type="match status" value="1"/>
</dbReference>
<dbReference type="InterPro" id="IPR000322">
    <property type="entry name" value="Glyco_hydro_31_TIM"/>
</dbReference>
<comment type="similarity">
    <text evidence="2 8">Belongs to the glycosyl hydrolase 31 family.</text>
</comment>
<feature type="domain" description="Glycoside hydrolase family 31 TIM barrel" evidence="11">
    <location>
        <begin position="310"/>
        <end position="743"/>
    </location>
</feature>
<dbReference type="Pfam" id="PF01055">
    <property type="entry name" value="Glyco_hydro_31_2nd"/>
    <property type="match status" value="1"/>
</dbReference>
<name>A0AAN6LTP3_9PLEO</name>
<keyword evidence="5 8" id="KW-0378">Hydrolase</keyword>
<dbReference type="Proteomes" id="UP001280581">
    <property type="component" value="Unassembled WGS sequence"/>
</dbReference>
<proteinExistence type="inferred from homology"/>
<keyword evidence="7 8" id="KW-0326">Glycosidase</keyword>
<keyword evidence="4 10" id="KW-0732">Signal</keyword>
<feature type="compositionally biased region" description="Low complexity" evidence="9">
    <location>
        <begin position="541"/>
        <end position="559"/>
    </location>
</feature>
<evidence type="ECO:0000259" key="12">
    <source>
        <dbReference type="Pfam" id="PF21365"/>
    </source>
</evidence>
<evidence type="ECO:0000256" key="10">
    <source>
        <dbReference type="SAM" id="SignalP"/>
    </source>
</evidence>
<evidence type="ECO:0000256" key="6">
    <source>
        <dbReference type="ARBA" id="ARBA00023180"/>
    </source>
</evidence>
<feature type="chain" id="PRO_5043028626" description="alpha-glucosidase" evidence="10">
    <location>
        <begin position="20"/>
        <end position="977"/>
    </location>
</feature>
<dbReference type="InterPro" id="IPR048395">
    <property type="entry name" value="Glyco_hydro_31_C"/>
</dbReference>
<dbReference type="GO" id="GO:0004558">
    <property type="term" value="F:alpha-1,4-glucosidase activity"/>
    <property type="evidence" value="ECO:0007669"/>
    <property type="project" value="UniProtKB-EC"/>
</dbReference>
<keyword evidence="14" id="KW-1185">Reference proteome</keyword>
<evidence type="ECO:0000313" key="13">
    <source>
        <dbReference type="EMBL" id="KAK3201976.1"/>
    </source>
</evidence>
<dbReference type="SUPFAM" id="SSF74650">
    <property type="entry name" value="Galactose mutarotase-like"/>
    <property type="match status" value="1"/>
</dbReference>
<dbReference type="InterPro" id="IPR017853">
    <property type="entry name" value="GH"/>
</dbReference>
<evidence type="ECO:0000256" key="8">
    <source>
        <dbReference type="RuleBase" id="RU361185"/>
    </source>
</evidence>
<dbReference type="Gene3D" id="2.60.40.1180">
    <property type="entry name" value="Golgi alpha-mannosidase II"/>
    <property type="match status" value="2"/>
</dbReference>
<comment type="caution">
    <text evidence="13">The sequence shown here is derived from an EMBL/GenBank/DDBJ whole genome shotgun (WGS) entry which is preliminary data.</text>
</comment>
<dbReference type="Gene3D" id="3.20.20.80">
    <property type="entry name" value="Glycosidases"/>
    <property type="match status" value="2"/>
</dbReference>
<dbReference type="PANTHER" id="PTHR22762">
    <property type="entry name" value="ALPHA-GLUCOSIDASE"/>
    <property type="match status" value="1"/>
</dbReference>
<feature type="region of interest" description="Disordered" evidence="9">
    <location>
        <begin position="541"/>
        <end position="563"/>
    </location>
</feature>
<dbReference type="CDD" id="cd06602">
    <property type="entry name" value="GH31_MGAM_SI_GAA"/>
    <property type="match status" value="1"/>
</dbReference>
<dbReference type="GO" id="GO:0030246">
    <property type="term" value="F:carbohydrate binding"/>
    <property type="evidence" value="ECO:0007669"/>
    <property type="project" value="InterPro"/>
</dbReference>
<evidence type="ECO:0000259" key="11">
    <source>
        <dbReference type="Pfam" id="PF01055"/>
    </source>
</evidence>
<comment type="catalytic activity">
    <reaction evidence="1">
        <text>Hydrolysis of terminal, non-reducing (1-&gt;4)-linked alpha-D-glucose residues with release of alpha-D-glucose.</text>
        <dbReference type="EC" id="3.2.1.20"/>
    </reaction>
</comment>
<dbReference type="SUPFAM" id="SSF51445">
    <property type="entry name" value="(Trans)glycosidases"/>
    <property type="match status" value="1"/>
</dbReference>
<evidence type="ECO:0000256" key="7">
    <source>
        <dbReference type="ARBA" id="ARBA00023295"/>
    </source>
</evidence>
<dbReference type="EC" id="3.2.1.20" evidence="3"/>
<keyword evidence="6" id="KW-0325">Glycoprotein</keyword>
<evidence type="ECO:0000256" key="9">
    <source>
        <dbReference type="SAM" id="MobiDB-lite"/>
    </source>
</evidence>
<dbReference type="PROSITE" id="PS00707">
    <property type="entry name" value="GLYCOSYL_HYDROL_F31_2"/>
    <property type="match status" value="1"/>
</dbReference>
<dbReference type="Pfam" id="PF21365">
    <property type="entry name" value="Glyco_hydro_31_3rd"/>
    <property type="match status" value="1"/>
</dbReference>
<accession>A0AAN6LTP3</accession>
<evidence type="ECO:0000256" key="5">
    <source>
        <dbReference type="ARBA" id="ARBA00022801"/>
    </source>
</evidence>
<organism evidence="13 14">
    <name type="scientific">Pseudopithomyces chartarum</name>
    <dbReference type="NCBI Taxonomy" id="1892770"/>
    <lineage>
        <taxon>Eukaryota</taxon>
        <taxon>Fungi</taxon>
        <taxon>Dikarya</taxon>
        <taxon>Ascomycota</taxon>
        <taxon>Pezizomycotina</taxon>
        <taxon>Dothideomycetes</taxon>
        <taxon>Pleosporomycetidae</taxon>
        <taxon>Pleosporales</taxon>
        <taxon>Massarineae</taxon>
        <taxon>Didymosphaeriaceae</taxon>
        <taxon>Pseudopithomyces</taxon>
    </lineage>
</organism>
<evidence type="ECO:0000256" key="1">
    <source>
        <dbReference type="ARBA" id="ARBA00001657"/>
    </source>
</evidence>
<dbReference type="SUPFAM" id="SSF51011">
    <property type="entry name" value="Glycosyl hydrolase domain"/>
    <property type="match status" value="1"/>
</dbReference>
<dbReference type="PANTHER" id="PTHR22762:SF133">
    <property type="entry name" value="P-TYPE DOMAIN-CONTAINING PROTEIN"/>
    <property type="match status" value="1"/>
</dbReference>
<dbReference type="GO" id="GO:0005975">
    <property type="term" value="P:carbohydrate metabolic process"/>
    <property type="evidence" value="ECO:0007669"/>
    <property type="project" value="InterPro"/>
</dbReference>
<dbReference type="InterPro" id="IPR030459">
    <property type="entry name" value="Glyco_hydro_31_CS"/>
</dbReference>
<dbReference type="AlphaFoldDB" id="A0AAN6LTP3"/>
<dbReference type="InterPro" id="IPR013780">
    <property type="entry name" value="Glyco_hydro_b"/>
</dbReference>
<dbReference type="InterPro" id="IPR011013">
    <property type="entry name" value="Gal_mutarotase_sf_dom"/>
</dbReference>
<gene>
    <name evidence="13" type="ORF">GRF29_164g1273329</name>
</gene>
<reference evidence="13 14" key="1">
    <citation type="submission" date="2021-02" db="EMBL/GenBank/DDBJ databases">
        <title>Genome assembly of Pseudopithomyces chartarum.</title>
        <authorList>
            <person name="Jauregui R."/>
            <person name="Singh J."/>
            <person name="Voisey C."/>
        </authorList>
    </citation>
    <scope>NUCLEOTIDE SEQUENCE [LARGE SCALE GENOMIC DNA]</scope>
    <source>
        <strain evidence="13 14">AGR01</strain>
    </source>
</reference>
<evidence type="ECO:0000256" key="2">
    <source>
        <dbReference type="ARBA" id="ARBA00007806"/>
    </source>
</evidence>
<protein>
    <recommendedName>
        <fullName evidence="3">alpha-glucosidase</fullName>
        <ecNumber evidence="3">3.2.1.20</ecNumber>
    </recommendedName>
</protein>
<feature type="domain" description="Glycosyl hydrolase family 31 C-terminal" evidence="12">
    <location>
        <begin position="751"/>
        <end position="842"/>
    </location>
</feature>
<evidence type="ECO:0000313" key="14">
    <source>
        <dbReference type="Proteomes" id="UP001280581"/>
    </source>
</evidence>
<feature type="signal peptide" evidence="10">
    <location>
        <begin position="1"/>
        <end position="19"/>
    </location>
</feature>
<evidence type="ECO:0000256" key="4">
    <source>
        <dbReference type="ARBA" id="ARBA00022729"/>
    </source>
</evidence>
<dbReference type="EMBL" id="WVTA01000015">
    <property type="protein sequence ID" value="KAK3201976.1"/>
    <property type="molecule type" value="Genomic_DNA"/>
</dbReference>
<sequence>MRSSAHLTGLCVLARFVIAQTVTPTGTERVIPTLSPQVNALPSLTPTIYDDTAPNAQDCPGYQASNVADTDRGFMADLTIAGEHCQAFGNDIDNLILEVQYQSKERLNVRIYPKYIAPANSSWFILPAHIVDQPEWDGKTNANNSDLALEWSNNPTFQFRVKRKSTDEELFSTYGHVIVYEDQFLELVTNMVSDYNLYGLAENIHDFRLGNDYTQTFYAVDAGNTVDGNVYGVFPFYQETRYHDDSASTSHGVYGRNAHGQEWLLRDSTVTYRTLGGSFDFYFLSGQKDDGSSSALATISQFQKGCIGLPAMQMYWTFGFHQARWGYENISVNQAVVEGYRQANIPLECFWNDLDIYDLYRDYTNNQVTFPLPEFAEWIESLHANEQYYVPIIDSNIYVSNPTNESDYYAPYENGALLETYIRDPATGDFYYGDNWPGFSVWGDWLIPSTQGWWTNEIVTWHQKTPFDGIWIDLSEASSFCAGSCGNGRLDENPVHPPFLLPGDPLTFDYNYPEGFNITNATEASSAASASASQSSALSASPILPVPTTTTQGRTEPTPGVRNLDFPPYVINNVQAGHALGKSSIAPNATHNDPYNTTEYEMHNLFGFQISNATYHSLLELFPGRRPFTVGRSVFAGSGKTTAHWGGDNTSTWGSMFLSISQALTMMMSGIPMFGPDVCGFARNTDFQLCSRWMEMGAFFPFYRNHNVKATIGQEAYRWSSVAEASRRAMAVRYSLLTYMYTLFYHAHTNGETVMRALAWEFPDDASLRGTFSQFMLGPSILVTPVLQPNVDYVNGVFPGIGQSERWYDWYSLQEVDAQPGENVTLSAPLEHINVHIRGGSIFALQQPKLTTGTTRRTPYSLLVALDIDGQASGDLYLDDGESLVPNATRLVKFTYANNSLSFASQGSYHASQPLANITIAGLTEEPHSISLRYGSRECNSNQIITGYSAGVLRLANTAQFTPDGAFQEDLKLELKY</sequence>
<dbReference type="CDD" id="cd14752">
    <property type="entry name" value="GH31_N"/>
    <property type="match status" value="1"/>
</dbReference>
<evidence type="ECO:0000256" key="3">
    <source>
        <dbReference type="ARBA" id="ARBA00012741"/>
    </source>
</evidence>
<dbReference type="Gene3D" id="2.60.40.1760">
    <property type="entry name" value="glycosyl hydrolase (family 31)"/>
    <property type="match status" value="1"/>
</dbReference>